<gene>
    <name evidence="13" type="ORF">CU098_002546</name>
</gene>
<dbReference type="GO" id="GO:0061665">
    <property type="term" value="F:SUMO ligase activity"/>
    <property type="evidence" value="ECO:0007669"/>
    <property type="project" value="TreeGrafter"/>
</dbReference>
<accession>A0A367KRG8</accession>
<evidence type="ECO:0000256" key="9">
    <source>
        <dbReference type="ARBA" id="ARBA00023242"/>
    </source>
</evidence>
<evidence type="ECO:0000313" key="13">
    <source>
        <dbReference type="EMBL" id="RCI04789.1"/>
    </source>
</evidence>
<evidence type="ECO:0000256" key="4">
    <source>
        <dbReference type="ARBA" id="ARBA00022679"/>
    </source>
</evidence>
<feature type="domain" description="SP-RING-type" evidence="12">
    <location>
        <begin position="57"/>
        <end position="142"/>
    </location>
</feature>
<comment type="similarity">
    <text evidence="3">Belongs to the NSE2 family.</text>
</comment>
<evidence type="ECO:0000256" key="6">
    <source>
        <dbReference type="ARBA" id="ARBA00022771"/>
    </source>
</evidence>
<protein>
    <recommendedName>
        <fullName evidence="12">SP-RING-type domain-containing protein</fullName>
    </recommendedName>
</protein>
<dbReference type="GO" id="GO:0005634">
    <property type="term" value="C:nucleus"/>
    <property type="evidence" value="ECO:0007669"/>
    <property type="project" value="UniProtKB-SubCell"/>
</dbReference>
<dbReference type="GO" id="GO:0000724">
    <property type="term" value="P:double-strand break repair via homologous recombination"/>
    <property type="evidence" value="ECO:0007669"/>
    <property type="project" value="InterPro"/>
</dbReference>
<evidence type="ECO:0000256" key="1">
    <source>
        <dbReference type="ARBA" id="ARBA00004123"/>
    </source>
</evidence>
<feature type="region of interest" description="Disordered" evidence="11">
    <location>
        <begin position="1"/>
        <end position="26"/>
    </location>
</feature>
<keyword evidence="6 10" id="KW-0863">Zinc-finger</keyword>
<evidence type="ECO:0000256" key="8">
    <source>
        <dbReference type="ARBA" id="ARBA00022833"/>
    </source>
</evidence>
<dbReference type="GO" id="GO:0016925">
    <property type="term" value="P:protein sumoylation"/>
    <property type="evidence" value="ECO:0007669"/>
    <property type="project" value="UniProtKB-UniPathway"/>
</dbReference>
<dbReference type="Gene3D" id="3.30.40.10">
    <property type="entry name" value="Zinc/RING finger domain, C3HC4 (zinc finger)"/>
    <property type="match status" value="1"/>
</dbReference>
<keyword evidence="5" id="KW-0479">Metal-binding</keyword>
<evidence type="ECO:0000256" key="10">
    <source>
        <dbReference type="PROSITE-ProRule" id="PRU00452"/>
    </source>
</evidence>
<dbReference type="Pfam" id="PF11789">
    <property type="entry name" value="zf-Nse"/>
    <property type="match status" value="1"/>
</dbReference>
<dbReference type="GO" id="GO:0030915">
    <property type="term" value="C:Smc5-Smc6 complex"/>
    <property type="evidence" value="ECO:0007669"/>
    <property type="project" value="InterPro"/>
</dbReference>
<dbReference type="InterPro" id="IPR026846">
    <property type="entry name" value="Nse2(Mms21)"/>
</dbReference>
<keyword evidence="4" id="KW-0808">Transferase</keyword>
<comment type="caution">
    <text evidence="13">The sequence shown here is derived from an EMBL/GenBank/DDBJ whole genome shotgun (WGS) entry which is preliminary data.</text>
</comment>
<comment type="pathway">
    <text evidence="2">Protein modification; protein sumoylation.</text>
</comment>
<dbReference type="PROSITE" id="PS51044">
    <property type="entry name" value="ZF_SP_RING"/>
    <property type="match status" value="1"/>
</dbReference>
<name>A0A367KRG8_RHIST</name>
<reference evidence="13 14" key="1">
    <citation type="journal article" date="2018" name="G3 (Bethesda)">
        <title>Phylogenetic and Phylogenomic Definition of Rhizopus Species.</title>
        <authorList>
            <person name="Gryganskyi A.P."/>
            <person name="Golan J."/>
            <person name="Dolatabadi S."/>
            <person name="Mondo S."/>
            <person name="Robb S."/>
            <person name="Idnurm A."/>
            <person name="Muszewska A."/>
            <person name="Steczkiewicz K."/>
            <person name="Masonjones S."/>
            <person name="Liao H.L."/>
            <person name="Gajdeczka M.T."/>
            <person name="Anike F."/>
            <person name="Vuek A."/>
            <person name="Anishchenko I.M."/>
            <person name="Voigt K."/>
            <person name="de Hoog G.S."/>
            <person name="Smith M.E."/>
            <person name="Heitman J."/>
            <person name="Vilgalys R."/>
            <person name="Stajich J.E."/>
        </authorList>
    </citation>
    <scope>NUCLEOTIDE SEQUENCE [LARGE SCALE GENOMIC DNA]</scope>
    <source>
        <strain evidence="13 14">LSU 92-RS-03</strain>
    </source>
</reference>
<evidence type="ECO:0000256" key="5">
    <source>
        <dbReference type="ARBA" id="ARBA00022723"/>
    </source>
</evidence>
<dbReference type="InterPro" id="IPR004181">
    <property type="entry name" value="Znf_MIZ"/>
</dbReference>
<dbReference type="InterPro" id="IPR013083">
    <property type="entry name" value="Znf_RING/FYVE/PHD"/>
</dbReference>
<keyword evidence="9" id="KW-0539">Nucleus</keyword>
<dbReference type="PANTHER" id="PTHR21330:SF1">
    <property type="entry name" value="E3 SUMO-PROTEIN LIGASE NSE2"/>
    <property type="match status" value="1"/>
</dbReference>
<sequence>KDVPDDYQKQNHAEMDKLASNEDSKYHNHPSYVKFRQAIWNINHPDEMMPSLTDVQEDDDIVMGPSKISLKCPLTTTWFEEPVTNAGCKHTFSKSAILSLLQKSNVIRCPIPGCNSYIQKNTLSPDEMMVDRVKRAKARETQEQQLSQFFDVE</sequence>
<evidence type="ECO:0000256" key="11">
    <source>
        <dbReference type="SAM" id="MobiDB-lite"/>
    </source>
</evidence>
<dbReference type="STRING" id="4846.A0A367KRG8"/>
<dbReference type="GO" id="GO:0008270">
    <property type="term" value="F:zinc ion binding"/>
    <property type="evidence" value="ECO:0007669"/>
    <property type="project" value="UniProtKB-KW"/>
</dbReference>
<keyword evidence="8" id="KW-0862">Zinc</keyword>
<feature type="non-terminal residue" evidence="13">
    <location>
        <position position="1"/>
    </location>
</feature>
<keyword evidence="14" id="KW-1185">Reference proteome</keyword>
<evidence type="ECO:0000313" key="14">
    <source>
        <dbReference type="Proteomes" id="UP000253551"/>
    </source>
</evidence>
<dbReference type="UniPathway" id="UPA00886"/>
<dbReference type="CDD" id="cd16651">
    <property type="entry name" value="SPL-RING_NSE2"/>
    <property type="match status" value="1"/>
</dbReference>
<dbReference type="OrthoDB" id="26899at2759"/>
<evidence type="ECO:0000256" key="7">
    <source>
        <dbReference type="ARBA" id="ARBA00022786"/>
    </source>
</evidence>
<evidence type="ECO:0000256" key="3">
    <source>
        <dbReference type="ARBA" id="ARBA00008212"/>
    </source>
</evidence>
<dbReference type="PANTHER" id="PTHR21330">
    <property type="entry name" value="E3 SUMO-PROTEIN LIGASE NSE2"/>
    <property type="match status" value="1"/>
</dbReference>
<comment type="subcellular location">
    <subcellularLocation>
        <location evidence="1">Nucleus</location>
    </subcellularLocation>
</comment>
<dbReference type="SUPFAM" id="SSF57850">
    <property type="entry name" value="RING/U-box"/>
    <property type="match status" value="1"/>
</dbReference>
<proteinExistence type="inferred from homology"/>
<organism evidence="13 14">
    <name type="scientific">Rhizopus stolonifer</name>
    <name type="common">Rhizopus nigricans</name>
    <dbReference type="NCBI Taxonomy" id="4846"/>
    <lineage>
        <taxon>Eukaryota</taxon>
        <taxon>Fungi</taxon>
        <taxon>Fungi incertae sedis</taxon>
        <taxon>Mucoromycota</taxon>
        <taxon>Mucoromycotina</taxon>
        <taxon>Mucoromycetes</taxon>
        <taxon>Mucorales</taxon>
        <taxon>Mucorineae</taxon>
        <taxon>Rhizopodaceae</taxon>
        <taxon>Rhizopus</taxon>
    </lineage>
</organism>
<keyword evidence="7" id="KW-0833">Ubl conjugation pathway</keyword>
<evidence type="ECO:0000256" key="2">
    <source>
        <dbReference type="ARBA" id="ARBA00004718"/>
    </source>
</evidence>
<dbReference type="EMBL" id="PJQM01000574">
    <property type="protein sequence ID" value="RCI04789.1"/>
    <property type="molecule type" value="Genomic_DNA"/>
</dbReference>
<dbReference type="AlphaFoldDB" id="A0A367KRG8"/>
<evidence type="ECO:0000259" key="12">
    <source>
        <dbReference type="PROSITE" id="PS51044"/>
    </source>
</evidence>
<dbReference type="Proteomes" id="UP000253551">
    <property type="component" value="Unassembled WGS sequence"/>
</dbReference>